<gene>
    <name evidence="5" type="ORF">H2201_002312</name>
</gene>
<dbReference type="Gene3D" id="3.40.50.720">
    <property type="entry name" value="NAD(P)-binding Rossmann-like Domain"/>
    <property type="match status" value="1"/>
</dbReference>
<protein>
    <recommendedName>
        <fullName evidence="4">Ketoreductase domain-containing protein</fullName>
    </recommendedName>
</protein>
<organism evidence="5 6">
    <name type="scientific">Coniosporium apollinis</name>
    <dbReference type="NCBI Taxonomy" id="61459"/>
    <lineage>
        <taxon>Eukaryota</taxon>
        <taxon>Fungi</taxon>
        <taxon>Dikarya</taxon>
        <taxon>Ascomycota</taxon>
        <taxon>Pezizomycotina</taxon>
        <taxon>Dothideomycetes</taxon>
        <taxon>Dothideomycetes incertae sedis</taxon>
        <taxon>Coniosporium</taxon>
    </lineage>
</organism>
<dbReference type="PANTHER" id="PTHR42760:SF133">
    <property type="entry name" value="3-OXOACYL-[ACYL-CARRIER-PROTEIN] REDUCTASE"/>
    <property type="match status" value="1"/>
</dbReference>
<dbReference type="SMART" id="SM00822">
    <property type="entry name" value="PKS_KR"/>
    <property type="match status" value="1"/>
</dbReference>
<evidence type="ECO:0000256" key="2">
    <source>
        <dbReference type="ARBA" id="ARBA00022857"/>
    </source>
</evidence>
<dbReference type="PROSITE" id="PS00061">
    <property type="entry name" value="ADH_SHORT"/>
    <property type="match status" value="1"/>
</dbReference>
<dbReference type="PANTHER" id="PTHR42760">
    <property type="entry name" value="SHORT-CHAIN DEHYDROGENASES/REDUCTASES FAMILY MEMBER"/>
    <property type="match status" value="1"/>
</dbReference>
<evidence type="ECO:0000256" key="3">
    <source>
        <dbReference type="ARBA" id="ARBA00023002"/>
    </source>
</evidence>
<keyword evidence="6" id="KW-1185">Reference proteome</keyword>
<dbReference type="PRINTS" id="PR00081">
    <property type="entry name" value="GDHRDH"/>
</dbReference>
<evidence type="ECO:0000313" key="6">
    <source>
        <dbReference type="Proteomes" id="UP001172684"/>
    </source>
</evidence>
<reference evidence="5" key="1">
    <citation type="submission" date="2022-10" db="EMBL/GenBank/DDBJ databases">
        <title>Culturing micro-colonial fungi from biological soil crusts in the Mojave desert and describing Neophaeococcomyces mojavensis, and introducing the new genera and species Taxawa tesnikishii.</title>
        <authorList>
            <person name="Kurbessoian T."/>
            <person name="Stajich J.E."/>
        </authorList>
    </citation>
    <scope>NUCLEOTIDE SEQUENCE</scope>
    <source>
        <strain evidence="5">TK_1</strain>
    </source>
</reference>
<dbReference type="InterPro" id="IPR020904">
    <property type="entry name" value="Sc_DH/Rdtase_CS"/>
</dbReference>
<feature type="domain" description="Ketoreductase" evidence="4">
    <location>
        <begin position="41"/>
        <end position="224"/>
    </location>
</feature>
<comment type="caution">
    <text evidence="5">The sequence shown here is derived from an EMBL/GenBank/DDBJ whole genome shotgun (WGS) entry which is preliminary data.</text>
</comment>
<name>A0ABQ9P1M6_9PEZI</name>
<accession>A0ABQ9P1M6</accession>
<dbReference type="InterPro" id="IPR002347">
    <property type="entry name" value="SDR_fam"/>
</dbReference>
<keyword evidence="2" id="KW-0521">NADP</keyword>
<dbReference type="InterPro" id="IPR036291">
    <property type="entry name" value="NAD(P)-bd_dom_sf"/>
</dbReference>
<dbReference type="SUPFAM" id="SSF51735">
    <property type="entry name" value="NAD(P)-binding Rossmann-fold domains"/>
    <property type="match status" value="1"/>
</dbReference>
<evidence type="ECO:0000313" key="5">
    <source>
        <dbReference type="EMBL" id="KAJ9667444.1"/>
    </source>
</evidence>
<evidence type="ECO:0000259" key="4">
    <source>
        <dbReference type="SMART" id="SM00822"/>
    </source>
</evidence>
<dbReference type="Pfam" id="PF13561">
    <property type="entry name" value="adh_short_C2"/>
    <property type="match status" value="1"/>
</dbReference>
<proteinExistence type="inferred from homology"/>
<sequence>MSFPRPWPSSLLLANTLRPLRTLPPPRSSRTIHTPPNLSGLNCVITGASRGIGHAIASHFASLKASCFLVGRDRTTLSAAASSLTASLTRPKFTPDINYVVIPDVASAASWEEIAKACPRPHIVVNAAGVSQNRVFLRTSEEEWDKVLDTNLTGTMMGCRYAARQMLRMKNGGVIINVSSLLAVRGGKGAVAYAASKAGVLGLTRALAEELGPKGIRVNAIVPGYIETDMTAAMNPAVVKSVRDRIPLQRFGTVDEVAEAAVFLATNKYANNCDITLDGGMSAALSDPPKGGSSQVVVPH</sequence>
<keyword evidence="3" id="KW-0560">Oxidoreductase</keyword>
<evidence type="ECO:0000256" key="1">
    <source>
        <dbReference type="ARBA" id="ARBA00006484"/>
    </source>
</evidence>
<dbReference type="EMBL" id="JAPDRL010000012">
    <property type="protein sequence ID" value="KAJ9667444.1"/>
    <property type="molecule type" value="Genomic_DNA"/>
</dbReference>
<dbReference type="Proteomes" id="UP001172684">
    <property type="component" value="Unassembled WGS sequence"/>
</dbReference>
<comment type="similarity">
    <text evidence="1">Belongs to the short-chain dehydrogenases/reductases (SDR) family.</text>
</comment>
<dbReference type="InterPro" id="IPR057326">
    <property type="entry name" value="KR_dom"/>
</dbReference>
<dbReference type="PRINTS" id="PR00080">
    <property type="entry name" value="SDRFAMILY"/>
</dbReference>